<sequence length="415" mass="44182">MITLLNAAPDTGNQGVSALCLSALSGLAARGVGPLAVADHGRGVRTADLGFASVRRVGLTHHRRYWRSENLTTVWALSRLGGWPSPSARVILSSRAVLDVSGGDSFTDLYGAKRFRAMVETKRLALDNGLPLILLPQTLGPFRDPANLAEATAILRAARAVWVRDAASHAFLCDVLGTSFDPARHVLGLDMALALPARQPMNLSPRLAVWTSYARGFPVAGLNVSGLLAQDAEQARRTFGLADRHDAQAMAAARAILDSGPAMRLLLVPHVHRAVGDRESDFGAALALKARLDAEYPDRIEVLGGDLGAMELKWVLSRLSWFAGARMHATIGAFSSGTPTLAFGYSDKAAGVFDRCGLGDHVADLRRLDAPALAAAVRASLARRESTRRELAERLPALRAEAEGQMDAIAAQIAD</sequence>
<reference evidence="2" key="1">
    <citation type="submission" date="2021-02" db="EMBL/GenBank/DDBJ databases">
        <title>Rhodobacter shimadae sp. nov., an aerobic anoxygenic phototrophic bacterium isolated from a hot spring.</title>
        <authorList>
            <person name="Muramatsu S."/>
            <person name="Haruta S."/>
            <person name="Hirose S."/>
            <person name="Hanada S."/>
        </authorList>
    </citation>
    <scope>NUCLEOTIDE SEQUENCE</scope>
    <source>
        <strain evidence="2">N10</strain>
    </source>
</reference>
<evidence type="ECO:0000259" key="1">
    <source>
        <dbReference type="Pfam" id="PF04230"/>
    </source>
</evidence>
<dbReference type="EMBL" id="CP069370">
    <property type="protein sequence ID" value="QYZ69227.1"/>
    <property type="molecule type" value="Genomic_DNA"/>
</dbReference>
<dbReference type="InterPro" id="IPR007345">
    <property type="entry name" value="Polysacch_pyruvyl_Trfase"/>
</dbReference>
<protein>
    <submittedName>
        <fullName evidence="2">Polysaccharide pyruvyl transferase family protein</fullName>
    </submittedName>
</protein>
<dbReference type="PANTHER" id="PTHR36836">
    <property type="entry name" value="COLANIC ACID BIOSYNTHESIS PROTEIN WCAK"/>
    <property type="match status" value="1"/>
</dbReference>
<dbReference type="AlphaFoldDB" id="A0A8G0ZSI4"/>
<gene>
    <name evidence="2" type="ORF">JO391_16015</name>
</gene>
<evidence type="ECO:0000313" key="3">
    <source>
        <dbReference type="Proteomes" id="UP000826300"/>
    </source>
</evidence>
<feature type="domain" description="Polysaccharide pyruvyl transferase" evidence="1">
    <location>
        <begin position="83"/>
        <end position="346"/>
    </location>
</feature>
<dbReference type="GO" id="GO:0016740">
    <property type="term" value="F:transferase activity"/>
    <property type="evidence" value="ECO:0007669"/>
    <property type="project" value="UniProtKB-KW"/>
</dbReference>
<keyword evidence="3" id="KW-1185">Reference proteome</keyword>
<evidence type="ECO:0000313" key="2">
    <source>
        <dbReference type="EMBL" id="QYZ69227.1"/>
    </source>
</evidence>
<accession>A0A8G0ZSI4</accession>
<organism evidence="2 3">
    <name type="scientific">Neotabrizicola shimadae</name>
    <dbReference type="NCBI Taxonomy" id="2807096"/>
    <lineage>
        <taxon>Bacteria</taxon>
        <taxon>Pseudomonadati</taxon>
        <taxon>Pseudomonadota</taxon>
        <taxon>Alphaproteobacteria</taxon>
        <taxon>Rhodobacterales</taxon>
        <taxon>Paracoccaceae</taxon>
        <taxon>Neotabrizicola</taxon>
    </lineage>
</organism>
<dbReference type="RefSeq" id="WP_220661447.1">
    <property type="nucleotide sequence ID" value="NZ_CP069370.1"/>
</dbReference>
<name>A0A8G0ZSI4_9RHOB</name>
<dbReference type="KEGG" id="nsm:JO391_16015"/>
<dbReference type="Proteomes" id="UP000826300">
    <property type="component" value="Chromosome"/>
</dbReference>
<dbReference type="Pfam" id="PF04230">
    <property type="entry name" value="PS_pyruv_trans"/>
    <property type="match status" value="1"/>
</dbReference>
<proteinExistence type="predicted"/>
<keyword evidence="2" id="KW-0808">Transferase</keyword>
<dbReference type="PANTHER" id="PTHR36836:SF1">
    <property type="entry name" value="COLANIC ACID BIOSYNTHESIS PROTEIN WCAK"/>
    <property type="match status" value="1"/>
</dbReference>